<reference evidence="2 3" key="1">
    <citation type="submission" date="2023-09" db="EMBL/GenBank/DDBJ databases">
        <title>Pangenome analysis of Batrachochytrium dendrobatidis and related Chytrids.</title>
        <authorList>
            <person name="Yacoub M.N."/>
            <person name="Stajich J.E."/>
            <person name="James T.Y."/>
        </authorList>
    </citation>
    <scope>NUCLEOTIDE SEQUENCE [LARGE SCALE GENOMIC DNA]</scope>
    <source>
        <strain evidence="2 3">JEL0888</strain>
    </source>
</reference>
<dbReference type="InterPro" id="IPR032675">
    <property type="entry name" value="LRR_dom_sf"/>
</dbReference>
<keyword evidence="3" id="KW-1185">Reference proteome</keyword>
<dbReference type="SMART" id="SM00367">
    <property type="entry name" value="LRR_CC"/>
    <property type="match status" value="4"/>
</dbReference>
<accession>A0ABR4N993</accession>
<evidence type="ECO:0000313" key="3">
    <source>
        <dbReference type="Proteomes" id="UP001527925"/>
    </source>
</evidence>
<name>A0ABR4N993_9FUNG</name>
<sequence>MALSFRGRRGRSAADVLAALYDTDLLDDDNDLDLDHGDDCDDGLRGMDFCSDCALDQDMPESVLARSDAMEISGAVRRHSSASFALSRNAGAHSGSPPTRSAAIAAPAREHCAPPAFDDASFPLLPRPICTMVASVPSLSSASSASSWPSPSWPTASQSWTPGWPSASYKDSADARAAAEAAELAHAAARAALSAKTSRFVPELLAIVLKHVRAVSGSPAEAQRTLHSVCLVNRHWHSCAVGALWEQPFLASDTSIAKLAAACIPPSVCPPLSTSLRLQLALSPLEMQPARPSHADRDAASPKAASLGRLVRRLDLSRVRLHEPSDSSVLATLATYCTRIRMLRIWCESLDIFMLQRLATCSRHLDTLVIAGHLGPWIEVGDTSLAGLVGVVSRLRVVQIDVGFDGDSGRNRLARLVAASVGPSVRHLRLAGADDDERVMSLCDRCPNLEVLLYGWANLTPRAVHHIAARTPNLRVLDLRGCQKAVTPAAMHDLALKCTRLESVDLSFTSGGDGVIASLAEHAANLHTAILAGYTCSEQMLIRFVARVGARLRVLSIAWFGGVLTDAGVLAIAKHCPNIEKLDVRGCRQVSEAALRTLIAAASRLVVLKLEGPGGWEAATPAAAPPAPPTAVQRRHRRASAPATAAQHADVSRRLFLLDLKRRFPSDELVRLEEANL</sequence>
<dbReference type="SUPFAM" id="SSF52047">
    <property type="entry name" value="RNI-like"/>
    <property type="match status" value="1"/>
</dbReference>
<dbReference type="PANTHER" id="PTHR13318">
    <property type="entry name" value="PARTNER OF PAIRED, ISOFORM B-RELATED"/>
    <property type="match status" value="1"/>
</dbReference>
<evidence type="ECO:0000313" key="2">
    <source>
        <dbReference type="EMBL" id="KAL2916105.1"/>
    </source>
</evidence>
<dbReference type="InterPro" id="IPR006553">
    <property type="entry name" value="Leu-rich_rpt_Cys-con_subtyp"/>
</dbReference>
<comment type="caution">
    <text evidence="2">The sequence shown here is derived from an EMBL/GenBank/DDBJ whole genome shotgun (WGS) entry which is preliminary data.</text>
</comment>
<evidence type="ECO:0000256" key="1">
    <source>
        <dbReference type="SAM" id="MobiDB-lite"/>
    </source>
</evidence>
<gene>
    <name evidence="2" type="primary">FBXL6</name>
    <name evidence="2" type="ORF">HK105_204196</name>
</gene>
<protein>
    <submittedName>
        <fullName evidence="2">F-box/LRR-repeat protein 6</fullName>
    </submittedName>
</protein>
<proteinExistence type="predicted"/>
<dbReference type="Proteomes" id="UP001527925">
    <property type="component" value="Unassembled WGS sequence"/>
</dbReference>
<organism evidence="2 3">
    <name type="scientific">Polyrhizophydium stewartii</name>
    <dbReference type="NCBI Taxonomy" id="2732419"/>
    <lineage>
        <taxon>Eukaryota</taxon>
        <taxon>Fungi</taxon>
        <taxon>Fungi incertae sedis</taxon>
        <taxon>Chytridiomycota</taxon>
        <taxon>Chytridiomycota incertae sedis</taxon>
        <taxon>Chytridiomycetes</taxon>
        <taxon>Rhizophydiales</taxon>
        <taxon>Rhizophydiales incertae sedis</taxon>
        <taxon>Polyrhizophydium</taxon>
    </lineage>
</organism>
<feature type="region of interest" description="Disordered" evidence="1">
    <location>
        <begin position="618"/>
        <end position="646"/>
    </location>
</feature>
<dbReference type="EMBL" id="JADGIZ020000018">
    <property type="protein sequence ID" value="KAL2916105.1"/>
    <property type="molecule type" value="Genomic_DNA"/>
</dbReference>
<dbReference type="Gene3D" id="3.80.10.10">
    <property type="entry name" value="Ribonuclease Inhibitor"/>
    <property type="match status" value="1"/>
</dbReference>